<dbReference type="GO" id="GO:0007508">
    <property type="term" value="P:larval heart development"/>
    <property type="evidence" value="ECO:0007669"/>
    <property type="project" value="TreeGrafter"/>
</dbReference>
<dbReference type="AlphaFoldDB" id="A0A2S2R870"/>
<keyword evidence="2" id="KW-0548">Nucleotidyltransferase</keyword>
<dbReference type="PANTHER" id="PTHR33395:SF22">
    <property type="entry name" value="REVERSE TRANSCRIPTASE DOMAIN-CONTAINING PROTEIN"/>
    <property type="match status" value="1"/>
</dbReference>
<keyword evidence="2" id="KW-0695">RNA-directed DNA polymerase</keyword>
<dbReference type="OrthoDB" id="6607175at2759"/>
<reference evidence="2" key="1">
    <citation type="submission" date="2018-04" db="EMBL/GenBank/DDBJ databases">
        <title>Transcriptome assembly of Sipha flava.</title>
        <authorList>
            <person name="Scully E.D."/>
            <person name="Geib S.M."/>
            <person name="Palmer N.A."/>
            <person name="Koch K."/>
            <person name="Bradshaw J."/>
            <person name="Heng-Moss T."/>
            <person name="Sarath G."/>
        </authorList>
    </citation>
    <scope>NUCLEOTIDE SEQUENCE</scope>
</reference>
<dbReference type="GO" id="GO:0003964">
    <property type="term" value="F:RNA-directed DNA polymerase activity"/>
    <property type="evidence" value="ECO:0007669"/>
    <property type="project" value="UniProtKB-KW"/>
</dbReference>
<dbReference type="GO" id="GO:0031012">
    <property type="term" value="C:extracellular matrix"/>
    <property type="evidence" value="ECO:0007669"/>
    <property type="project" value="TreeGrafter"/>
</dbReference>
<evidence type="ECO:0000313" key="2">
    <source>
        <dbReference type="EMBL" id="MBY86209.1"/>
    </source>
</evidence>
<dbReference type="GO" id="GO:0061343">
    <property type="term" value="P:cell adhesion involved in heart morphogenesis"/>
    <property type="evidence" value="ECO:0007669"/>
    <property type="project" value="TreeGrafter"/>
</dbReference>
<proteinExistence type="predicted"/>
<organism evidence="2">
    <name type="scientific">Sipha flava</name>
    <name type="common">yellow sugarcane aphid</name>
    <dbReference type="NCBI Taxonomy" id="143950"/>
    <lineage>
        <taxon>Eukaryota</taxon>
        <taxon>Metazoa</taxon>
        <taxon>Ecdysozoa</taxon>
        <taxon>Arthropoda</taxon>
        <taxon>Hexapoda</taxon>
        <taxon>Insecta</taxon>
        <taxon>Pterygota</taxon>
        <taxon>Neoptera</taxon>
        <taxon>Paraneoptera</taxon>
        <taxon>Hemiptera</taxon>
        <taxon>Sternorrhyncha</taxon>
        <taxon>Aphidomorpha</taxon>
        <taxon>Aphidoidea</taxon>
        <taxon>Aphididae</taxon>
        <taxon>Sipha</taxon>
    </lineage>
</organism>
<dbReference type="Gene3D" id="3.60.10.10">
    <property type="entry name" value="Endonuclease/exonuclease/phosphatase"/>
    <property type="match status" value="1"/>
</dbReference>
<evidence type="ECO:0000259" key="1">
    <source>
        <dbReference type="Pfam" id="PF03372"/>
    </source>
</evidence>
<protein>
    <submittedName>
        <fullName evidence="2">Putative RNA-directed DNA polymerase</fullName>
    </submittedName>
</protein>
<dbReference type="Pfam" id="PF03372">
    <property type="entry name" value="Exo_endo_phos"/>
    <property type="match status" value="1"/>
</dbReference>
<dbReference type="PANTHER" id="PTHR33395">
    <property type="entry name" value="TRANSCRIPTASE, PUTATIVE-RELATED-RELATED"/>
    <property type="match status" value="1"/>
</dbReference>
<keyword evidence="2" id="KW-0808">Transferase</keyword>
<dbReference type="InterPro" id="IPR005135">
    <property type="entry name" value="Endo/exonuclease/phosphatase"/>
</dbReference>
<accession>A0A2S2R870</accession>
<gene>
    <name evidence="2" type="ORF">g.93069</name>
</gene>
<dbReference type="EMBL" id="GGMS01017006">
    <property type="protein sequence ID" value="MBY86209.1"/>
    <property type="molecule type" value="Transcribed_RNA"/>
</dbReference>
<dbReference type="InterPro" id="IPR036691">
    <property type="entry name" value="Endo/exonu/phosph_ase_sf"/>
</dbReference>
<dbReference type="SUPFAM" id="SSF56219">
    <property type="entry name" value="DNase I-like"/>
    <property type="match status" value="1"/>
</dbReference>
<feature type="domain" description="Endonuclease/exonuclease/phosphatase" evidence="1">
    <location>
        <begin position="56"/>
        <end position="238"/>
    </location>
</feature>
<sequence>MSSINNYFDFVSTHKTYPLHDSHNSLTSNLNIFYQNVRGLRMKLIPLKTNFLTFGNYDIIILTETWLSPAISNSELSLYGYHIYRLNRNHITNLCTRGGGVLIAVKSTYLIVLIPTNIDTVEHVFIHITDSSINLIVGAVYIPPKSHPQLYESHTNTVDYIVSKYTTPKFLFCGDYNISGVDWSSDELGLIASSDLNPSSQSIIESFSFHNFFQYNNNLNSHGKILDLIFSNSCNVSVLPAIEYLVIPDQYHPPLSNKFPVQALSGNAITHTYKDYNSANYSAISKFFNSYNWESTFLLYSIENAAAVFNEALLQSIQRFVPSTTFKLPKFPRWTFNTLKNHISEKKRAHTTFKYTKLLIDYNAFSELRAKCKRLSKIDYRTYIKNTEEMLLHKPAIFWKFTRELNFSASIPCTVHLNSESAYTRLDFATLFSKYFSSVYNSLPLPSTHVSNYNTYSYALPSNCHFNIDDVYTALSNLKNNFSNGPDGIFARLLYNCRDSIVFPLFHLFRRSLDEGVFPDVWKTSSVTPVFKSGDPSLVFNYRPISIFPHIAKLFELIVYHCTKRNLNHIIINDQHGFR</sequence>
<name>A0A2S2R870_9HEMI</name>